<name>A0A3P5YU40_BRACM</name>
<proteinExistence type="predicted"/>
<dbReference type="AlphaFoldDB" id="A0A3P5YU40"/>
<accession>A0A3P5YU40</accession>
<dbReference type="EMBL" id="LR031569">
    <property type="protein sequence ID" value="VDC67144.1"/>
    <property type="molecule type" value="Genomic_DNA"/>
</dbReference>
<organism evidence="2">
    <name type="scientific">Brassica campestris</name>
    <name type="common">Field mustard</name>
    <dbReference type="NCBI Taxonomy" id="3711"/>
    <lineage>
        <taxon>Eukaryota</taxon>
        <taxon>Viridiplantae</taxon>
        <taxon>Streptophyta</taxon>
        <taxon>Embryophyta</taxon>
        <taxon>Tracheophyta</taxon>
        <taxon>Spermatophyta</taxon>
        <taxon>Magnoliopsida</taxon>
        <taxon>eudicotyledons</taxon>
        <taxon>Gunneridae</taxon>
        <taxon>Pentapetalae</taxon>
        <taxon>rosids</taxon>
        <taxon>malvids</taxon>
        <taxon>Brassicales</taxon>
        <taxon>Brassicaceae</taxon>
        <taxon>Brassiceae</taxon>
        <taxon>Brassica</taxon>
    </lineage>
</organism>
<gene>
    <name evidence="2" type="ORF">BRAA06T25684Z</name>
    <name evidence="1" type="ORF">BRAPAZ1V2_A06P34150.2</name>
</gene>
<protein>
    <submittedName>
        <fullName evidence="1">Uncharacterized protein</fullName>
    </submittedName>
</protein>
<sequence length="75" mass="8388">MNTLKPTSDSGRPMRVINSIQCLVLDEDQSATVFNKKFTASADTLIIFLVTTAKPKHLHYNQFNASLDVTISIYL</sequence>
<dbReference type="EMBL" id="LS974622">
    <property type="protein sequence ID" value="CAG7871175.1"/>
    <property type="molecule type" value="Genomic_DNA"/>
</dbReference>
<evidence type="ECO:0000313" key="2">
    <source>
        <dbReference type="EMBL" id="VDC67144.1"/>
    </source>
</evidence>
<reference evidence="2" key="1">
    <citation type="submission" date="2018-11" db="EMBL/GenBank/DDBJ databases">
        <authorList>
            <consortium name="Genoscope - CEA"/>
            <person name="William W."/>
        </authorList>
    </citation>
    <scope>NUCLEOTIDE SEQUENCE</scope>
</reference>
<dbReference type="Proteomes" id="UP000694005">
    <property type="component" value="Chromosome A06"/>
</dbReference>
<dbReference type="Gramene" id="A06p34150.2_BraZ1">
    <property type="protein sequence ID" value="A06p34150.2_BraZ1.CDS"/>
    <property type="gene ID" value="A06g34150.2_BraZ1"/>
</dbReference>
<evidence type="ECO:0000313" key="1">
    <source>
        <dbReference type="EMBL" id="CAG7871175.1"/>
    </source>
</evidence>